<feature type="chain" id="PRO_5001599727" evidence="1">
    <location>
        <begin position="28"/>
        <end position="224"/>
    </location>
</feature>
<reference evidence="2 3" key="1">
    <citation type="journal article" date="2013" name="Plant Cell">
        <title>The transition from a phytopathogenic smut ancestor to an anamorphic biocontrol agent deciphered by comparative whole-genome analysis.</title>
        <authorList>
            <person name="Lefebvre F."/>
            <person name="Joly D.L."/>
            <person name="Labbe C."/>
            <person name="Teichmann B."/>
            <person name="Linning R."/>
            <person name="Belzile F."/>
            <person name="Bakkeren G."/>
            <person name="Belanger R.R."/>
        </authorList>
    </citation>
    <scope>NUCLEOTIDE SEQUENCE [LARGE SCALE GENOMIC DNA]</scope>
    <source>
        <strain evidence="2 3">PF-1</strain>
    </source>
</reference>
<organism evidence="2 3">
    <name type="scientific">Pseudozyma flocculosa PF-1</name>
    <dbReference type="NCBI Taxonomy" id="1277687"/>
    <lineage>
        <taxon>Eukaryota</taxon>
        <taxon>Fungi</taxon>
        <taxon>Dikarya</taxon>
        <taxon>Basidiomycota</taxon>
        <taxon>Ustilaginomycotina</taxon>
        <taxon>Ustilaginomycetes</taxon>
        <taxon>Ustilaginales</taxon>
        <taxon>Ustilaginaceae</taxon>
        <taxon>Pseudozyma</taxon>
    </lineage>
</organism>
<evidence type="ECO:0000256" key="1">
    <source>
        <dbReference type="SAM" id="SignalP"/>
    </source>
</evidence>
<dbReference type="AlphaFoldDB" id="A0A061H7E2"/>
<feature type="signal peptide" evidence="1">
    <location>
        <begin position="1"/>
        <end position="27"/>
    </location>
</feature>
<protein>
    <submittedName>
        <fullName evidence="2">Uncharacterized protein</fullName>
    </submittedName>
</protein>
<dbReference type="Proteomes" id="UP000053664">
    <property type="component" value="Unassembled WGS sequence"/>
</dbReference>
<evidence type="ECO:0000313" key="2">
    <source>
        <dbReference type="EMBL" id="EPQ27940.1"/>
    </source>
</evidence>
<dbReference type="HOGENOM" id="CLU_1235503_0_0_1"/>
<evidence type="ECO:0000313" key="3">
    <source>
        <dbReference type="Proteomes" id="UP000053664"/>
    </source>
</evidence>
<dbReference type="GeneID" id="19318785"/>
<proteinExistence type="predicted"/>
<gene>
    <name evidence="2" type="ORF">PFL1_04684</name>
</gene>
<dbReference type="EMBL" id="KE361637">
    <property type="protein sequence ID" value="EPQ27940.1"/>
    <property type="molecule type" value="Genomic_DNA"/>
</dbReference>
<dbReference type="KEGG" id="pfp:PFL1_04684"/>
<accession>A0A061H7E2</accession>
<name>A0A061H7E2_9BASI</name>
<sequence>MKPVPRPASRLMSALPALLLLSARAPASVVAASTAPSAIKVLETSQVLNYDIGGVGSLTLTALLYLEKLPENPASKGDAAAKAPIEVAVRDVFNLCFDGVVRWRFGDPKGKPLGLRSQPSSSSSSSSSGNTASFVDAKVCGQDLTDHTNCLVGDLSTPNATIAGCATINRDLAIFEALSETNFDAKIGVWAVQRPNEQEVFHPLYQMTKQRDLPTFVDQASLSP</sequence>
<keyword evidence="1" id="KW-0732">Signal</keyword>
<dbReference type="RefSeq" id="XP_007880401.1">
    <property type="nucleotide sequence ID" value="XM_007882210.1"/>
</dbReference>